<protein>
    <submittedName>
        <fullName evidence="1">Uncharacterized protein</fullName>
    </submittedName>
</protein>
<evidence type="ECO:0000313" key="2">
    <source>
        <dbReference type="Proteomes" id="UP001190825"/>
    </source>
</evidence>
<dbReference type="Proteomes" id="UP001190825">
    <property type="component" value="Unassembled WGS sequence"/>
</dbReference>
<sequence length="60" mass="7095">MSIFKSWSCSDHFGKSSVKPSLGDYVYFSALDFFEEFEREAAFIVNSDLQWDLRWQVLSF</sequence>
<gene>
    <name evidence="1" type="ORF">BMJ33_02735</name>
</gene>
<organism evidence="1 2">
    <name type="scientific">Sinorhizobium medicae</name>
    <dbReference type="NCBI Taxonomy" id="110321"/>
    <lineage>
        <taxon>Bacteria</taxon>
        <taxon>Pseudomonadati</taxon>
        <taxon>Pseudomonadota</taxon>
        <taxon>Alphaproteobacteria</taxon>
        <taxon>Hyphomicrobiales</taxon>
        <taxon>Rhizobiaceae</taxon>
        <taxon>Sinorhizobium/Ensifer group</taxon>
        <taxon>Sinorhizobium</taxon>
    </lineage>
</organism>
<evidence type="ECO:0000313" key="1">
    <source>
        <dbReference type="EMBL" id="PLU08537.1"/>
    </source>
</evidence>
<keyword evidence="2" id="KW-1185">Reference proteome</keyword>
<dbReference type="EMBL" id="NBUC01000019">
    <property type="protein sequence ID" value="PLU08537.1"/>
    <property type="molecule type" value="Genomic_DNA"/>
</dbReference>
<accession>A0ABX4TSI8</accession>
<comment type="caution">
    <text evidence="1">The sequence shown here is derived from an EMBL/GenBank/DDBJ whole genome shotgun (WGS) entry which is preliminary data.</text>
</comment>
<proteinExistence type="predicted"/>
<name>A0ABX4TSI8_9HYPH</name>
<reference evidence="1 2" key="1">
    <citation type="journal article" date="2018" name="FEMS Microbiol. Ecol.">
        <title>Co-invading symbiotic mutualists of Medicago polymorpha retain high ancestral diversity and contain diverse accessory genomes.</title>
        <authorList>
            <person name="Porter S.S."/>
            <person name="Faber-Hammond J.J."/>
            <person name="Friesen M.L."/>
        </authorList>
    </citation>
    <scope>NUCLEOTIDE SEQUENCE [LARGE SCALE GENOMIC DNA]</scope>
    <source>
        <strain evidence="1 2">Str16</strain>
    </source>
</reference>